<evidence type="ECO:0000313" key="2">
    <source>
        <dbReference type="Proteomes" id="UP000316096"/>
    </source>
</evidence>
<name>A0A543BZV8_9ACTN</name>
<dbReference type="EMBL" id="VFOZ01000002">
    <property type="protein sequence ID" value="TQL90361.1"/>
    <property type="molecule type" value="Genomic_DNA"/>
</dbReference>
<comment type="caution">
    <text evidence="1">The sequence shown here is derived from an EMBL/GenBank/DDBJ whole genome shotgun (WGS) entry which is preliminary data.</text>
</comment>
<evidence type="ECO:0000313" key="1">
    <source>
        <dbReference type="EMBL" id="TQL90361.1"/>
    </source>
</evidence>
<proteinExistence type="predicted"/>
<organism evidence="1 2">
    <name type="scientific">Actinoallomurus bryophytorum</name>
    <dbReference type="NCBI Taxonomy" id="1490222"/>
    <lineage>
        <taxon>Bacteria</taxon>
        <taxon>Bacillati</taxon>
        <taxon>Actinomycetota</taxon>
        <taxon>Actinomycetes</taxon>
        <taxon>Streptosporangiales</taxon>
        <taxon>Thermomonosporaceae</taxon>
        <taxon>Actinoallomurus</taxon>
    </lineage>
</organism>
<sequence length="118" mass="13005">MIILGDAERRRLDALADRLIPAEDGMPPGSVGRVDAVLRARPDLIAPLREILRQEREPTPEQTAFVGEVVAGAYFLDERVKDLIGYHGRRAVPIPPAPDYGDLITPVVERGPIYRATP</sequence>
<dbReference type="Proteomes" id="UP000316096">
    <property type="component" value="Unassembled WGS sequence"/>
</dbReference>
<accession>A0A543BZV8</accession>
<reference evidence="1 2" key="1">
    <citation type="submission" date="2019-06" db="EMBL/GenBank/DDBJ databases">
        <title>Sequencing the genomes of 1000 actinobacteria strains.</title>
        <authorList>
            <person name="Klenk H.-P."/>
        </authorList>
    </citation>
    <scope>NUCLEOTIDE SEQUENCE [LARGE SCALE GENOMIC DNA]</scope>
    <source>
        <strain evidence="1 2">DSM 102200</strain>
    </source>
</reference>
<keyword evidence="2" id="KW-1185">Reference proteome</keyword>
<dbReference type="RefSeq" id="WP_141962404.1">
    <property type="nucleotide sequence ID" value="NZ_VFOZ01000002.1"/>
</dbReference>
<gene>
    <name evidence="1" type="ORF">FB559_7664</name>
</gene>
<dbReference type="OrthoDB" id="8447184at2"/>
<protein>
    <recommendedName>
        <fullName evidence="3">Gluconate 2-dehydrogenase subunit 3-like protein</fullName>
    </recommendedName>
</protein>
<dbReference type="AlphaFoldDB" id="A0A543BZV8"/>
<evidence type="ECO:0008006" key="3">
    <source>
        <dbReference type="Google" id="ProtNLM"/>
    </source>
</evidence>